<feature type="compositionally biased region" description="Polar residues" evidence="1">
    <location>
        <begin position="540"/>
        <end position="558"/>
    </location>
</feature>
<dbReference type="InterPro" id="IPR029787">
    <property type="entry name" value="Nucleotide_cyclase"/>
</dbReference>
<dbReference type="PROSITE" id="PS50883">
    <property type="entry name" value="EAL"/>
    <property type="match status" value="1"/>
</dbReference>
<dbReference type="AlphaFoldDB" id="A0A7W6G603"/>
<sequence length="565" mass="62075">MSVIAKIQRANSQPDARPSRSARNDMLALAIAVTATCMVAAIGGKALSQVWARASGIGLGPDQLLTNALLLNIALVIFGWRRYQDLHGEVVARRQAEDLARQMEQTDPLTGCLNRHSFAPRANQLLATLRERGETAALVMLDINDFKVINDKIGTHGGDLLLTDTAQRIEALLPPEALLARLGGDEFACVIPFTPGHPERVDHIADAMLATMDRKLESHRLSASVGLASGDRQNRLGNAPIDANGLLHLAEVALFHAKKQARPAPLWFEESLETELRYRCELELAIREAIPAGEFVPYYEQQVDLATGEVLGFEMLARWHSPTFGLIGPDVFIPIAEEIGVIAEMSESLIRQALRDAREWDPRLTLSVNISPLQLRDPWFAQKLLKLLVEAQFPPQRLEVEITETSLHQNIAVVQALVTSLRNQGITISLDDFGTGYSSFAQLRKLPFDRIKIDRSFVLAMQEDSDSRTIVETIALLGKGLGLPITAEGVESAELLESLQSLGSFKGQGYLYGKPQDAQATREFLAERALLAPHAHDVSLASSRQAEPAPSTQPSTMPQEWLRTA</sequence>
<reference evidence="5 6" key="1">
    <citation type="submission" date="2020-08" db="EMBL/GenBank/DDBJ databases">
        <title>Genomic Encyclopedia of Type Strains, Phase IV (KMG-IV): sequencing the most valuable type-strain genomes for metagenomic binning, comparative biology and taxonomic classification.</title>
        <authorList>
            <person name="Goeker M."/>
        </authorList>
    </citation>
    <scope>NUCLEOTIDE SEQUENCE [LARGE SCALE GENOMIC DNA]</scope>
    <source>
        <strain evidence="5 6">DSM 27057</strain>
    </source>
</reference>
<feature type="transmembrane region" description="Helical" evidence="2">
    <location>
        <begin position="26"/>
        <end position="44"/>
    </location>
</feature>
<evidence type="ECO:0000256" key="2">
    <source>
        <dbReference type="SAM" id="Phobius"/>
    </source>
</evidence>
<organism evidence="5 6">
    <name type="scientific">Novosphingobium sediminicola</name>
    <dbReference type="NCBI Taxonomy" id="563162"/>
    <lineage>
        <taxon>Bacteria</taxon>
        <taxon>Pseudomonadati</taxon>
        <taxon>Pseudomonadota</taxon>
        <taxon>Alphaproteobacteria</taxon>
        <taxon>Sphingomonadales</taxon>
        <taxon>Sphingomonadaceae</taxon>
        <taxon>Novosphingobium</taxon>
    </lineage>
</organism>
<dbReference type="InterPro" id="IPR043128">
    <property type="entry name" value="Rev_trsase/Diguanyl_cyclase"/>
</dbReference>
<accession>A0A7W6G603</accession>
<evidence type="ECO:0000313" key="5">
    <source>
        <dbReference type="EMBL" id="MBB3954625.1"/>
    </source>
</evidence>
<dbReference type="InterPro" id="IPR001633">
    <property type="entry name" value="EAL_dom"/>
</dbReference>
<dbReference type="SMART" id="SM00267">
    <property type="entry name" value="GGDEF"/>
    <property type="match status" value="1"/>
</dbReference>
<dbReference type="PANTHER" id="PTHR33121">
    <property type="entry name" value="CYCLIC DI-GMP PHOSPHODIESTERASE PDEF"/>
    <property type="match status" value="1"/>
</dbReference>
<dbReference type="RefSeq" id="WP_183624256.1">
    <property type="nucleotide sequence ID" value="NZ_JACIDX010000005.1"/>
</dbReference>
<dbReference type="Pfam" id="PF00563">
    <property type="entry name" value="EAL"/>
    <property type="match status" value="1"/>
</dbReference>
<evidence type="ECO:0000313" key="6">
    <source>
        <dbReference type="Proteomes" id="UP000548867"/>
    </source>
</evidence>
<evidence type="ECO:0000256" key="1">
    <source>
        <dbReference type="SAM" id="MobiDB-lite"/>
    </source>
</evidence>
<comment type="caution">
    <text evidence="5">The sequence shown here is derived from an EMBL/GenBank/DDBJ whole genome shotgun (WGS) entry which is preliminary data.</text>
</comment>
<feature type="domain" description="GGDEF" evidence="4">
    <location>
        <begin position="134"/>
        <end position="270"/>
    </location>
</feature>
<dbReference type="SUPFAM" id="SSF55073">
    <property type="entry name" value="Nucleotide cyclase"/>
    <property type="match status" value="1"/>
</dbReference>
<dbReference type="PROSITE" id="PS50887">
    <property type="entry name" value="GGDEF"/>
    <property type="match status" value="1"/>
</dbReference>
<name>A0A7W6G603_9SPHN</name>
<keyword evidence="2" id="KW-0812">Transmembrane</keyword>
<dbReference type="Gene3D" id="3.20.20.450">
    <property type="entry name" value="EAL domain"/>
    <property type="match status" value="1"/>
</dbReference>
<evidence type="ECO:0000259" key="3">
    <source>
        <dbReference type="PROSITE" id="PS50883"/>
    </source>
</evidence>
<keyword evidence="2" id="KW-0472">Membrane</keyword>
<gene>
    <name evidence="5" type="ORF">GGR38_001564</name>
</gene>
<evidence type="ECO:0000259" key="4">
    <source>
        <dbReference type="PROSITE" id="PS50887"/>
    </source>
</evidence>
<dbReference type="Gene3D" id="3.30.70.270">
    <property type="match status" value="1"/>
</dbReference>
<dbReference type="InterPro" id="IPR035919">
    <property type="entry name" value="EAL_sf"/>
</dbReference>
<dbReference type="EMBL" id="JACIDX010000005">
    <property type="protein sequence ID" value="MBB3954625.1"/>
    <property type="molecule type" value="Genomic_DNA"/>
</dbReference>
<feature type="region of interest" description="Disordered" evidence="1">
    <location>
        <begin position="536"/>
        <end position="565"/>
    </location>
</feature>
<protein>
    <submittedName>
        <fullName evidence="5">Diguanylate cyclase (GGDEF)-like protein</fullName>
    </submittedName>
</protein>
<dbReference type="Pfam" id="PF00990">
    <property type="entry name" value="GGDEF"/>
    <property type="match status" value="1"/>
</dbReference>
<dbReference type="PANTHER" id="PTHR33121:SF70">
    <property type="entry name" value="SIGNALING PROTEIN YKOW"/>
    <property type="match status" value="1"/>
</dbReference>
<proteinExistence type="predicted"/>
<dbReference type="GO" id="GO:0071111">
    <property type="term" value="F:cyclic-guanylate-specific phosphodiesterase activity"/>
    <property type="evidence" value="ECO:0007669"/>
    <property type="project" value="InterPro"/>
</dbReference>
<keyword evidence="2" id="KW-1133">Transmembrane helix</keyword>
<keyword evidence="6" id="KW-1185">Reference proteome</keyword>
<feature type="domain" description="EAL" evidence="3">
    <location>
        <begin position="279"/>
        <end position="529"/>
    </location>
</feature>
<dbReference type="InterPro" id="IPR000160">
    <property type="entry name" value="GGDEF_dom"/>
</dbReference>
<dbReference type="CDD" id="cd01948">
    <property type="entry name" value="EAL"/>
    <property type="match status" value="1"/>
</dbReference>
<dbReference type="SUPFAM" id="SSF141868">
    <property type="entry name" value="EAL domain-like"/>
    <property type="match status" value="1"/>
</dbReference>
<dbReference type="Proteomes" id="UP000548867">
    <property type="component" value="Unassembled WGS sequence"/>
</dbReference>
<dbReference type="InterPro" id="IPR050706">
    <property type="entry name" value="Cyclic-di-GMP_PDE-like"/>
</dbReference>
<dbReference type="SMART" id="SM00052">
    <property type="entry name" value="EAL"/>
    <property type="match status" value="1"/>
</dbReference>
<dbReference type="NCBIfam" id="TIGR00254">
    <property type="entry name" value="GGDEF"/>
    <property type="match status" value="1"/>
</dbReference>
<dbReference type="CDD" id="cd01949">
    <property type="entry name" value="GGDEF"/>
    <property type="match status" value="1"/>
</dbReference>